<dbReference type="InterPro" id="IPR036390">
    <property type="entry name" value="WH_DNA-bd_sf"/>
</dbReference>
<protein>
    <submittedName>
        <fullName evidence="7">GntR family transcriptional regulator / MocR family aminotransferase</fullName>
    </submittedName>
</protein>
<comment type="similarity">
    <text evidence="1">In the C-terminal section; belongs to the class-I pyridoxal-phosphate-dependent aminotransferase family.</text>
</comment>
<dbReference type="CDD" id="cd07377">
    <property type="entry name" value="WHTH_GntR"/>
    <property type="match status" value="1"/>
</dbReference>
<evidence type="ECO:0000313" key="7">
    <source>
        <dbReference type="EMBL" id="SEM74055.1"/>
    </source>
</evidence>
<keyword evidence="7" id="KW-0808">Transferase</keyword>
<dbReference type="Proteomes" id="UP000199206">
    <property type="component" value="Unassembled WGS sequence"/>
</dbReference>
<gene>
    <name evidence="7" type="ORF">SAMN05192583_1057</name>
</gene>
<dbReference type="EMBL" id="FOCF01000002">
    <property type="protein sequence ID" value="SEM74055.1"/>
    <property type="molecule type" value="Genomic_DNA"/>
</dbReference>
<dbReference type="Gene3D" id="3.40.640.10">
    <property type="entry name" value="Type I PLP-dependent aspartate aminotransferase-like (Major domain)"/>
    <property type="match status" value="1"/>
</dbReference>
<dbReference type="RefSeq" id="WP_093664419.1">
    <property type="nucleotide sequence ID" value="NZ_FOCF01000002.1"/>
</dbReference>
<dbReference type="PANTHER" id="PTHR46577:SF1">
    <property type="entry name" value="HTH-TYPE TRANSCRIPTIONAL REGULATORY PROTEIN GABR"/>
    <property type="match status" value="1"/>
</dbReference>
<evidence type="ECO:0000256" key="2">
    <source>
        <dbReference type="ARBA" id="ARBA00022898"/>
    </source>
</evidence>
<dbReference type="AlphaFoldDB" id="A0A1H8ATN7"/>
<sequence length="493" mass="53941">MLRPLHVTLGERISSEKDVPLYGQVIRAIIRDIRSGRLAAGKYLPSSRQLAAQLGVNRKTVVIAYEELIAQGWLRSAGTRGTIVSPAFPAHTGKPPSAEPIHTDMPSIGEVAPYYRVLPPPERPIALPGGQGLKLDEGAPDGRLFPAETLARAYRKAIVGAAAENRLQYRDPLGSMRLRCAIAEMLRNQRALSITPEEVCITRGSQNALFLATQILLKPGETVLVEALTHEPAMAAFRSAGAHVVAVPLDGSGIDVEGVEAACRRHRVRAVFLTPHHQFPTTVALRPERRLRMLDLARQFGFAVLEDDYDHEFHFASQPLLPMAAYSPEHVIYLGSLSKLLLPTLRIGYIVGPRAIMPALAHAISVTDGMGNRLTEDAAADLIVSGELQRHAYKVRKIYAERRRQFADKLRARFSDTVAFDPPDGGLAFWLRFPGIDLDAAEARAWAAGLRLASSRSFMASEDAPRGLRVGFASLNATEAQYAVDALHRATYV</sequence>
<dbReference type="InterPro" id="IPR015421">
    <property type="entry name" value="PyrdxlP-dep_Trfase_major"/>
</dbReference>
<keyword evidence="5" id="KW-0804">Transcription</keyword>
<evidence type="ECO:0000256" key="3">
    <source>
        <dbReference type="ARBA" id="ARBA00023015"/>
    </source>
</evidence>
<dbReference type="SUPFAM" id="SSF53383">
    <property type="entry name" value="PLP-dependent transferases"/>
    <property type="match status" value="1"/>
</dbReference>
<evidence type="ECO:0000256" key="1">
    <source>
        <dbReference type="ARBA" id="ARBA00005384"/>
    </source>
</evidence>
<dbReference type="InterPro" id="IPR051446">
    <property type="entry name" value="HTH_trans_reg/aminotransferase"/>
</dbReference>
<keyword evidence="4" id="KW-0238">DNA-binding</keyword>
<dbReference type="GO" id="GO:0003677">
    <property type="term" value="F:DNA binding"/>
    <property type="evidence" value="ECO:0007669"/>
    <property type="project" value="UniProtKB-KW"/>
</dbReference>
<dbReference type="PRINTS" id="PR00035">
    <property type="entry name" value="HTHGNTR"/>
</dbReference>
<name>A0A1H8ATN7_9SPHN</name>
<dbReference type="GO" id="GO:0030170">
    <property type="term" value="F:pyridoxal phosphate binding"/>
    <property type="evidence" value="ECO:0007669"/>
    <property type="project" value="InterPro"/>
</dbReference>
<dbReference type="SUPFAM" id="SSF46785">
    <property type="entry name" value="Winged helix' DNA-binding domain"/>
    <property type="match status" value="1"/>
</dbReference>
<dbReference type="GO" id="GO:0008483">
    <property type="term" value="F:transaminase activity"/>
    <property type="evidence" value="ECO:0007669"/>
    <property type="project" value="UniProtKB-KW"/>
</dbReference>
<organism evidence="7 8">
    <name type="scientific">Sphingomonas gellani</name>
    <dbReference type="NCBI Taxonomy" id="1166340"/>
    <lineage>
        <taxon>Bacteria</taxon>
        <taxon>Pseudomonadati</taxon>
        <taxon>Pseudomonadota</taxon>
        <taxon>Alphaproteobacteria</taxon>
        <taxon>Sphingomonadales</taxon>
        <taxon>Sphingomonadaceae</taxon>
        <taxon>Sphingomonas</taxon>
    </lineage>
</organism>
<dbReference type="STRING" id="1166340.SAMN05192583_1057"/>
<accession>A0A1H8ATN7</accession>
<keyword evidence="2" id="KW-0663">Pyridoxal phosphate</keyword>
<dbReference type="Pfam" id="PF00392">
    <property type="entry name" value="GntR"/>
    <property type="match status" value="1"/>
</dbReference>
<dbReference type="PROSITE" id="PS50949">
    <property type="entry name" value="HTH_GNTR"/>
    <property type="match status" value="1"/>
</dbReference>
<keyword evidence="7" id="KW-0032">Aminotransferase</keyword>
<dbReference type="GO" id="GO:0003700">
    <property type="term" value="F:DNA-binding transcription factor activity"/>
    <property type="evidence" value="ECO:0007669"/>
    <property type="project" value="InterPro"/>
</dbReference>
<evidence type="ECO:0000313" key="8">
    <source>
        <dbReference type="Proteomes" id="UP000199206"/>
    </source>
</evidence>
<dbReference type="Gene3D" id="1.10.10.10">
    <property type="entry name" value="Winged helix-like DNA-binding domain superfamily/Winged helix DNA-binding domain"/>
    <property type="match status" value="1"/>
</dbReference>
<proteinExistence type="inferred from homology"/>
<dbReference type="OrthoDB" id="9808770at2"/>
<keyword evidence="3" id="KW-0805">Transcription regulation</keyword>
<feature type="domain" description="HTH gntR-type" evidence="6">
    <location>
        <begin position="19"/>
        <end position="87"/>
    </location>
</feature>
<reference evidence="8" key="1">
    <citation type="submission" date="2016-10" db="EMBL/GenBank/DDBJ databases">
        <authorList>
            <person name="Varghese N."/>
            <person name="Submissions S."/>
        </authorList>
    </citation>
    <scope>NUCLEOTIDE SEQUENCE [LARGE SCALE GENOMIC DNA]</scope>
    <source>
        <strain evidence="8">S6-262</strain>
    </source>
</reference>
<dbReference type="InterPro" id="IPR015424">
    <property type="entry name" value="PyrdxlP-dep_Trfase"/>
</dbReference>
<evidence type="ECO:0000256" key="4">
    <source>
        <dbReference type="ARBA" id="ARBA00023125"/>
    </source>
</evidence>
<dbReference type="InterPro" id="IPR004839">
    <property type="entry name" value="Aminotransferase_I/II_large"/>
</dbReference>
<dbReference type="Pfam" id="PF00155">
    <property type="entry name" value="Aminotran_1_2"/>
    <property type="match status" value="1"/>
</dbReference>
<keyword evidence="8" id="KW-1185">Reference proteome</keyword>
<dbReference type="SMART" id="SM00345">
    <property type="entry name" value="HTH_GNTR"/>
    <property type="match status" value="1"/>
</dbReference>
<dbReference type="CDD" id="cd00609">
    <property type="entry name" value="AAT_like"/>
    <property type="match status" value="1"/>
</dbReference>
<dbReference type="InterPro" id="IPR000524">
    <property type="entry name" value="Tscrpt_reg_HTH_GntR"/>
</dbReference>
<dbReference type="InterPro" id="IPR036388">
    <property type="entry name" value="WH-like_DNA-bd_sf"/>
</dbReference>
<evidence type="ECO:0000259" key="6">
    <source>
        <dbReference type="PROSITE" id="PS50949"/>
    </source>
</evidence>
<dbReference type="PANTHER" id="PTHR46577">
    <property type="entry name" value="HTH-TYPE TRANSCRIPTIONAL REGULATORY PROTEIN GABR"/>
    <property type="match status" value="1"/>
</dbReference>
<evidence type="ECO:0000256" key="5">
    <source>
        <dbReference type="ARBA" id="ARBA00023163"/>
    </source>
</evidence>